<name>A0A645DIQ8_9ZZZZ</name>
<accession>A0A645DIQ8</accession>
<protein>
    <submittedName>
        <fullName evidence="3">Putative esterase</fullName>
        <ecNumber evidence="3">3.1.-.-</ecNumber>
    </submittedName>
</protein>
<proteinExistence type="inferred from homology"/>
<dbReference type="InterPro" id="IPR050563">
    <property type="entry name" value="4-hydroxybenzoyl-CoA_TE"/>
</dbReference>
<dbReference type="PIRSF" id="PIRSF003230">
    <property type="entry name" value="YbgC"/>
    <property type="match status" value="1"/>
</dbReference>
<dbReference type="EC" id="3.1.-.-" evidence="3"/>
<evidence type="ECO:0000256" key="1">
    <source>
        <dbReference type="ARBA" id="ARBA00005953"/>
    </source>
</evidence>
<dbReference type="CDD" id="cd00586">
    <property type="entry name" value="4HBT"/>
    <property type="match status" value="1"/>
</dbReference>
<dbReference type="GO" id="GO:0047617">
    <property type="term" value="F:fatty acyl-CoA hydrolase activity"/>
    <property type="evidence" value="ECO:0007669"/>
    <property type="project" value="TreeGrafter"/>
</dbReference>
<dbReference type="AlphaFoldDB" id="A0A645DIQ8"/>
<dbReference type="PANTHER" id="PTHR31793:SF27">
    <property type="entry name" value="NOVEL THIOESTERASE SUPERFAMILY DOMAIN AND SAPOSIN A-TYPE DOMAIN CONTAINING PROTEIN (0610012H03RIK)"/>
    <property type="match status" value="1"/>
</dbReference>
<comment type="similarity">
    <text evidence="1">Belongs to the 4-hydroxybenzoyl-CoA thioesterase family.</text>
</comment>
<dbReference type="EMBL" id="VSSQ01036426">
    <property type="protein sequence ID" value="MPM88908.1"/>
    <property type="molecule type" value="Genomic_DNA"/>
</dbReference>
<reference evidence="3" key="1">
    <citation type="submission" date="2019-08" db="EMBL/GenBank/DDBJ databases">
        <authorList>
            <person name="Kucharzyk K."/>
            <person name="Murdoch R.W."/>
            <person name="Higgins S."/>
            <person name="Loffler F."/>
        </authorList>
    </citation>
    <scope>NUCLEOTIDE SEQUENCE</scope>
</reference>
<dbReference type="InterPro" id="IPR006684">
    <property type="entry name" value="YbgC/YbaW"/>
</dbReference>
<dbReference type="PANTHER" id="PTHR31793">
    <property type="entry name" value="4-HYDROXYBENZOYL-COA THIOESTERASE FAMILY MEMBER"/>
    <property type="match status" value="1"/>
</dbReference>
<evidence type="ECO:0000313" key="3">
    <source>
        <dbReference type="EMBL" id="MPM88908.1"/>
    </source>
</evidence>
<dbReference type="SUPFAM" id="SSF54637">
    <property type="entry name" value="Thioesterase/thiol ester dehydrase-isomerase"/>
    <property type="match status" value="1"/>
</dbReference>
<dbReference type="Pfam" id="PF13279">
    <property type="entry name" value="4HBT_2"/>
    <property type="match status" value="1"/>
</dbReference>
<keyword evidence="2 3" id="KW-0378">Hydrolase</keyword>
<gene>
    <name evidence="3" type="ORF">SDC9_136012</name>
</gene>
<evidence type="ECO:0000256" key="2">
    <source>
        <dbReference type="ARBA" id="ARBA00022801"/>
    </source>
</evidence>
<sequence length="138" mass="16067">MYKSTTKLKVRYAETDKMGIVHHSNYYVYFETAREDFIVGSGISYKDIEDMGIMMPLIETQCKYIQGAKYADNLIIETSLDELTPIKVVLKYRVIRNDDDKLIAEGKTTQAFVNKENFKILNVKKKNPDLWSKLENLK</sequence>
<dbReference type="NCBIfam" id="TIGR00051">
    <property type="entry name" value="YbgC/FadM family acyl-CoA thioesterase"/>
    <property type="match status" value="1"/>
</dbReference>
<dbReference type="InterPro" id="IPR029069">
    <property type="entry name" value="HotDog_dom_sf"/>
</dbReference>
<dbReference type="Gene3D" id="3.10.129.10">
    <property type="entry name" value="Hotdog Thioesterase"/>
    <property type="match status" value="1"/>
</dbReference>
<organism evidence="3">
    <name type="scientific">bioreactor metagenome</name>
    <dbReference type="NCBI Taxonomy" id="1076179"/>
    <lineage>
        <taxon>unclassified sequences</taxon>
        <taxon>metagenomes</taxon>
        <taxon>ecological metagenomes</taxon>
    </lineage>
</organism>
<comment type="caution">
    <text evidence="3">The sequence shown here is derived from an EMBL/GenBank/DDBJ whole genome shotgun (WGS) entry which is preliminary data.</text>
</comment>